<name>A0A0C1W5T6_9VIBR</name>
<sequence>MSLLFDYGEKSGITVMSKLLIITFNYVIIFSFTVWFWSDADDSTKTGLFYFVFGMAFFQNAYYTHKIETLKNKKEP</sequence>
<gene>
    <name evidence="2" type="ORF">H735_16620</name>
</gene>
<feature type="transmembrane region" description="Helical" evidence="1">
    <location>
        <begin position="12"/>
        <end position="36"/>
    </location>
</feature>
<accession>A0A0C1W5T6</accession>
<dbReference type="PATRIC" id="fig|1229493.5.peg.2472"/>
<reference evidence="2 3" key="1">
    <citation type="submission" date="2014-07" db="EMBL/GenBank/DDBJ databases">
        <title>Unique and conserved regions in Vibrio harveyi and related species in comparison with the shrimp pathogen Vibrio harveyi CAIM 1792.</title>
        <authorList>
            <person name="Espinoza-Valles I."/>
            <person name="Vora G."/>
            <person name="Leekitcharoenphon P."/>
            <person name="Ussery D."/>
            <person name="Hoj L."/>
            <person name="Gomez-Gil B."/>
        </authorList>
    </citation>
    <scope>NUCLEOTIDE SEQUENCE [LARGE SCALE GENOMIC DNA]</scope>
    <source>
        <strain evidence="3">CAIM 1854 / LMG 25443</strain>
    </source>
</reference>
<protein>
    <submittedName>
        <fullName evidence="2">Uncharacterized protein</fullName>
    </submittedName>
</protein>
<feature type="transmembrane region" description="Helical" evidence="1">
    <location>
        <begin position="48"/>
        <end position="64"/>
    </location>
</feature>
<keyword evidence="1" id="KW-0812">Transmembrane</keyword>
<dbReference type="Proteomes" id="UP000031586">
    <property type="component" value="Unassembled WGS sequence"/>
</dbReference>
<keyword evidence="1" id="KW-1133">Transmembrane helix</keyword>
<organism evidence="2 3">
    <name type="scientific">Vibrio owensii CAIM 1854 = LMG 25443</name>
    <dbReference type="NCBI Taxonomy" id="1229493"/>
    <lineage>
        <taxon>Bacteria</taxon>
        <taxon>Pseudomonadati</taxon>
        <taxon>Pseudomonadota</taxon>
        <taxon>Gammaproteobacteria</taxon>
        <taxon>Vibrionales</taxon>
        <taxon>Vibrionaceae</taxon>
        <taxon>Vibrio</taxon>
    </lineage>
</organism>
<evidence type="ECO:0000313" key="2">
    <source>
        <dbReference type="EMBL" id="KIF51777.1"/>
    </source>
</evidence>
<dbReference type="AlphaFoldDB" id="A0A0C1W5T6"/>
<dbReference type="EMBL" id="JPRD01000028">
    <property type="protein sequence ID" value="KIF51777.1"/>
    <property type="molecule type" value="Genomic_DNA"/>
</dbReference>
<evidence type="ECO:0000256" key="1">
    <source>
        <dbReference type="SAM" id="Phobius"/>
    </source>
</evidence>
<proteinExistence type="predicted"/>
<comment type="caution">
    <text evidence="2">The sequence shown here is derived from an EMBL/GenBank/DDBJ whole genome shotgun (WGS) entry which is preliminary data.</text>
</comment>
<evidence type="ECO:0000313" key="3">
    <source>
        <dbReference type="Proteomes" id="UP000031586"/>
    </source>
</evidence>
<keyword evidence="1" id="KW-0472">Membrane</keyword>